<evidence type="ECO:0000256" key="2">
    <source>
        <dbReference type="SAM" id="Phobius"/>
    </source>
</evidence>
<dbReference type="Gene3D" id="3.20.20.450">
    <property type="entry name" value="EAL domain"/>
    <property type="match status" value="1"/>
</dbReference>
<keyword evidence="2" id="KW-0472">Membrane</keyword>
<reference evidence="5 6" key="1">
    <citation type="submission" date="2016-11" db="EMBL/GenBank/DDBJ databases">
        <authorList>
            <person name="Manzoor S."/>
        </authorList>
    </citation>
    <scope>NUCLEOTIDE SEQUENCE [LARGE SCALE GENOMIC DNA]</scope>
    <source>
        <strain evidence="5">Clostridium ultunense strain Esp</strain>
    </source>
</reference>
<dbReference type="FunFam" id="3.20.20.450:FF:000001">
    <property type="entry name" value="Cyclic di-GMP phosphodiesterase yahA"/>
    <property type="match status" value="1"/>
</dbReference>
<dbReference type="PANTHER" id="PTHR44757">
    <property type="entry name" value="DIGUANYLATE CYCLASE DGCP"/>
    <property type="match status" value="1"/>
</dbReference>
<dbReference type="InterPro" id="IPR029787">
    <property type="entry name" value="Nucleotide_cyclase"/>
</dbReference>
<feature type="coiled-coil region" evidence="1">
    <location>
        <begin position="293"/>
        <end position="360"/>
    </location>
</feature>
<sequence>MKKRVIGVGILLLIFITISISINKHTKLSKEPVDVKDKIKLRIVGDNNFKPYEYVDEKGEFKGFNIDIMKAIGEAMDIEIELIPMRWSDAVFALENGEIDGIQGMSKTEERKAKYLFTQSTVVNSHAIFIMKDLENIKDIEDLKGLRVAYQEKDIHEERIRGIPGIISIPRYSQIEGIQALLDGEADAFIGNRMTAVYYLNNIKKINKVKTIGEPLGETAYGPAILPENKLAYRLLEEGLNRIKQNGTYDKIYKKWFGHQLSYGHFVLRTYIKYIIIGAGVIGIVLLLLFIWNKKLQQEVAKRTSELETANKNLKAHQERIYRLAYFDPITHLPNRVYFMEELEETIENLADNEKLAILHLDLDRFKYINDNLGHNIGDEVLRLLGVRLGELISKGDLIARGGGDEYLILLKNIEDISKIDTVVDGIIESFKEYIAYKDYELYLTTSIGIAIYPEAGEDSISLMKNAEIALYEAKEMGGNSYFKYNVQIGKREYDNLTKLNQLRQAVTNGEFILYYQPKFDIKTGEIIGLESLIRWENPRRGLIFPDEFIPLAEETGLIFSIGEWVLREACRQNKEWIDKGYKPRRVSVNISARQFQHYNFLDMVSNILEETGLEPKYLGLEITETTAISDITYTLDVLDRLKELGVFVIMDDFGTGYSNLSYLGEMNIDELKIDRSFIWDLDINEKNRAISRTIILLAKQFNILVTAEGIETEKQLNILKELGSDTGQGYYFSKPIPAKELEKLL</sequence>
<accession>A0A1M4PRX4</accession>
<dbReference type="CDD" id="cd01948">
    <property type="entry name" value="EAL"/>
    <property type="match status" value="1"/>
</dbReference>
<dbReference type="OrthoDB" id="9805474at2"/>
<dbReference type="InterPro" id="IPR001638">
    <property type="entry name" value="Solute-binding_3/MltF_N"/>
</dbReference>
<evidence type="ECO:0000259" key="3">
    <source>
        <dbReference type="PROSITE" id="PS50883"/>
    </source>
</evidence>
<dbReference type="InterPro" id="IPR043128">
    <property type="entry name" value="Rev_trsase/Diguanyl_cyclase"/>
</dbReference>
<dbReference type="PANTHER" id="PTHR44757:SF2">
    <property type="entry name" value="BIOFILM ARCHITECTURE MAINTENANCE PROTEIN MBAA"/>
    <property type="match status" value="1"/>
</dbReference>
<keyword evidence="1" id="KW-0175">Coiled coil</keyword>
<dbReference type="SMART" id="SM00062">
    <property type="entry name" value="PBPb"/>
    <property type="match status" value="1"/>
</dbReference>
<dbReference type="SUPFAM" id="SSF55073">
    <property type="entry name" value="Nucleotide cyclase"/>
    <property type="match status" value="1"/>
</dbReference>
<feature type="domain" description="GGDEF" evidence="4">
    <location>
        <begin position="354"/>
        <end position="487"/>
    </location>
</feature>
<dbReference type="InterPro" id="IPR000160">
    <property type="entry name" value="GGDEF_dom"/>
</dbReference>
<keyword evidence="2" id="KW-0812">Transmembrane</keyword>
<feature type="transmembrane region" description="Helical" evidence="2">
    <location>
        <begin position="271"/>
        <end position="292"/>
    </location>
</feature>
<dbReference type="PROSITE" id="PS50887">
    <property type="entry name" value="GGDEF"/>
    <property type="match status" value="1"/>
</dbReference>
<proteinExistence type="predicted"/>
<evidence type="ECO:0000313" key="6">
    <source>
        <dbReference type="Proteomes" id="UP000245423"/>
    </source>
</evidence>
<protein>
    <submittedName>
        <fullName evidence="5">Diguanylate cyclase/phosphodiesterase</fullName>
    </submittedName>
</protein>
<gene>
    <name evidence="5" type="ORF">CUESP1_2934</name>
</gene>
<evidence type="ECO:0000313" key="5">
    <source>
        <dbReference type="EMBL" id="SHD78263.1"/>
    </source>
</evidence>
<dbReference type="InterPro" id="IPR001633">
    <property type="entry name" value="EAL_dom"/>
</dbReference>
<dbReference type="InterPro" id="IPR035919">
    <property type="entry name" value="EAL_sf"/>
</dbReference>
<dbReference type="SMART" id="SM00052">
    <property type="entry name" value="EAL"/>
    <property type="match status" value="1"/>
</dbReference>
<keyword evidence="6" id="KW-1185">Reference proteome</keyword>
<feature type="domain" description="EAL" evidence="3">
    <location>
        <begin position="496"/>
        <end position="746"/>
    </location>
</feature>
<dbReference type="PROSITE" id="PS50883">
    <property type="entry name" value="EAL"/>
    <property type="match status" value="1"/>
</dbReference>
<dbReference type="CDD" id="cd01949">
    <property type="entry name" value="GGDEF"/>
    <property type="match status" value="1"/>
</dbReference>
<dbReference type="Proteomes" id="UP000245423">
    <property type="component" value="Chromosome 1"/>
</dbReference>
<dbReference type="AlphaFoldDB" id="A0A1M4PRX4"/>
<dbReference type="Gene3D" id="3.40.190.10">
    <property type="entry name" value="Periplasmic binding protein-like II"/>
    <property type="match status" value="2"/>
</dbReference>
<dbReference type="SUPFAM" id="SSF141868">
    <property type="entry name" value="EAL domain-like"/>
    <property type="match status" value="1"/>
</dbReference>
<dbReference type="CDD" id="cd13704">
    <property type="entry name" value="PBP2_HisK"/>
    <property type="match status" value="1"/>
</dbReference>
<dbReference type="Pfam" id="PF00497">
    <property type="entry name" value="SBP_bac_3"/>
    <property type="match status" value="1"/>
</dbReference>
<keyword evidence="2" id="KW-1133">Transmembrane helix</keyword>
<dbReference type="Gene3D" id="3.30.70.270">
    <property type="match status" value="1"/>
</dbReference>
<dbReference type="Pfam" id="PF00990">
    <property type="entry name" value="GGDEF"/>
    <property type="match status" value="1"/>
</dbReference>
<dbReference type="SMART" id="SM00267">
    <property type="entry name" value="GGDEF"/>
    <property type="match status" value="1"/>
</dbReference>
<dbReference type="Pfam" id="PF00563">
    <property type="entry name" value="EAL"/>
    <property type="match status" value="1"/>
</dbReference>
<evidence type="ECO:0000259" key="4">
    <source>
        <dbReference type="PROSITE" id="PS50887"/>
    </source>
</evidence>
<dbReference type="RefSeq" id="WP_109840713.1">
    <property type="nucleotide sequence ID" value="NZ_LT669839.1"/>
</dbReference>
<evidence type="ECO:0000256" key="1">
    <source>
        <dbReference type="SAM" id="Coils"/>
    </source>
</evidence>
<dbReference type="EMBL" id="LT669839">
    <property type="protein sequence ID" value="SHD78263.1"/>
    <property type="molecule type" value="Genomic_DNA"/>
</dbReference>
<dbReference type="NCBIfam" id="TIGR00254">
    <property type="entry name" value="GGDEF"/>
    <property type="match status" value="1"/>
</dbReference>
<organism evidence="5 6">
    <name type="scientific">[Clostridium] ultunense Esp</name>
    <dbReference type="NCBI Taxonomy" id="1288971"/>
    <lineage>
        <taxon>Bacteria</taxon>
        <taxon>Bacillati</taxon>
        <taxon>Bacillota</taxon>
        <taxon>Tissierellia</taxon>
        <taxon>Tissierellales</taxon>
        <taxon>Tepidimicrobiaceae</taxon>
        <taxon>Schnuerera</taxon>
    </lineage>
</organism>
<dbReference type="SUPFAM" id="SSF53850">
    <property type="entry name" value="Periplasmic binding protein-like II"/>
    <property type="match status" value="1"/>
</dbReference>
<dbReference type="InterPro" id="IPR052155">
    <property type="entry name" value="Biofilm_reg_signaling"/>
</dbReference>
<name>A0A1M4PRX4_9FIRM</name>